<name>A0A6A6X9Z4_9PLEO</name>
<feature type="domain" description="N-acetyltransferase" evidence="1">
    <location>
        <begin position="31"/>
        <end position="170"/>
    </location>
</feature>
<dbReference type="PANTHER" id="PTHR43441:SF2">
    <property type="entry name" value="FAMILY ACETYLTRANSFERASE, PUTATIVE (AFU_ORTHOLOGUE AFUA_7G00850)-RELATED"/>
    <property type="match status" value="1"/>
</dbReference>
<proteinExistence type="predicted"/>
<dbReference type="FunFam" id="3.40.630.30:FF:000047">
    <property type="entry name" value="Acetyltransferase, GNAT family"/>
    <property type="match status" value="1"/>
</dbReference>
<dbReference type="Gene3D" id="3.40.630.30">
    <property type="match status" value="1"/>
</dbReference>
<dbReference type="SUPFAM" id="SSF55729">
    <property type="entry name" value="Acyl-CoA N-acyltransferases (Nat)"/>
    <property type="match status" value="1"/>
</dbReference>
<dbReference type="EMBL" id="MU001943">
    <property type="protein sequence ID" value="KAF2793081.1"/>
    <property type="molecule type" value="Genomic_DNA"/>
</dbReference>
<evidence type="ECO:0000313" key="2">
    <source>
        <dbReference type="EMBL" id="KAF2793081.1"/>
    </source>
</evidence>
<evidence type="ECO:0000259" key="1">
    <source>
        <dbReference type="Pfam" id="PF13302"/>
    </source>
</evidence>
<accession>A0A6A6X9Z4</accession>
<dbReference type="Proteomes" id="UP000799757">
    <property type="component" value="Unassembled WGS sequence"/>
</dbReference>
<dbReference type="OrthoDB" id="41238at2759"/>
<dbReference type="InterPro" id="IPR016181">
    <property type="entry name" value="Acyl_CoA_acyltransferase"/>
</dbReference>
<protein>
    <submittedName>
        <fullName evidence="2">GNAT family acetyltransferase</fullName>
    </submittedName>
</protein>
<dbReference type="PANTHER" id="PTHR43441">
    <property type="entry name" value="RIBOSOMAL-PROTEIN-SERINE ACETYLTRANSFERASE"/>
    <property type="match status" value="1"/>
</dbReference>
<organism evidence="2 3">
    <name type="scientific">Melanomma pulvis-pyrius CBS 109.77</name>
    <dbReference type="NCBI Taxonomy" id="1314802"/>
    <lineage>
        <taxon>Eukaryota</taxon>
        <taxon>Fungi</taxon>
        <taxon>Dikarya</taxon>
        <taxon>Ascomycota</taxon>
        <taxon>Pezizomycotina</taxon>
        <taxon>Dothideomycetes</taxon>
        <taxon>Pleosporomycetidae</taxon>
        <taxon>Pleosporales</taxon>
        <taxon>Melanommataceae</taxon>
        <taxon>Melanomma</taxon>
    </lineage>
</organism>
<keyword evidence="3" id="KW-1185">Reference proteome</keyword>
<keyword evidence="2" id="KW-0808">Transferase</keyword>
<dbReference type="AlphaFoldDB" id="A0A6A6X9Z4"/>
<dbReference type="GO" id="GO:1990189">
    <property type="term" value="F:protein N-terminal-serine acetyltransferase activity"/>
    <property type="evidence" value="ECO:0007669"/>
    <property type="project" value="TreeGrafter"/>
</dbReference>
<dbReference type="InterPro" id="IPR051908">
    <property type="entry name" value="Ribosomal_N-acetyltransferase"/>
</dbReference>
<reference evidence="2" key="1">
    <citation type="journal article" date="2020" name="Stud. Mycol.">
        <title>101 Dothideomycetes genomes: a test case for predicting lifestyles and emergence of pathogens.</title>
        <authorList>
            <person name="Haridas S."/>
            <person name="Albert R."/>
            <person name="Binder M."/>
            <person name="Bloem J."/>
            <person name="Labutti K."/>
            <person name="Salamov A."/>
            <person name="Andreopoulos B."/>
            <person name="Baker S."/>
            <person name="Barry K."/>
            <person name="Bills G."/>
            <person name="Bluhm B."/>
            <person name="Cannon C."/>
            <person name="Castanera R."/>
            <person name="Culley D."/>
            <person name="Daum C."/>
            <person name="Ezra D."/>
            <person name="Gonzalez J."/>
            <person name="Henrissat B."/>
            <person name="Kuo A."/>
            <person name="Liang C."/>
            <person name="Lipzen A."/>
            <person name="Lutzoni F."/>
            <person name="Magnuson J."/>
            <person name="Mondo S."/>
            <person name="Nolan M."/>
            <person name="Ohm R."/>
            <person name="Pangilinan J."/>
            <person name="Park H.-J."/>
            <person name="Ramirez L."/>
            <person name="Alfaro M."/>
            <person name="Sun H."/>
            <person name="Tritt A."/>
            <person name="Yoshinaga Y."/>
            <person name="Zwiers L.-H."/>
            <person name="Turgeon B."/>
            <person name="Goodwin S."/>
            <person name="Spatafora J."/>
            <person name="Crous P."/>
            <person name="Grigoriev I."/>
        </authorList>
    </citation>
    <scope>NUCLEOTIDE SEQUENCE</scope>
    <source>
        <strain evidence="2">CBS 109.77</strain>
    </source>
</reference>
<evidence type="ECO:0000313" key="3">
    <source>
        <dbReference type="Proteomes" id="UP000799757"/>
    </source>
</evidence>
<sequence>MAPKLLPGDPVSTDPAPYPSKDIRLVGKHVTIVGISPSHAAAMFSATSGLSNTSLFTYLFDGPYDSVSDYTSTLNTQAADTVSIFYSVLLNDASSTAVGRMALLNIVPKNRSVEVGNILFSPLLQRTPAATEAQYLLADYIFSLGYRRYEWKCNSLNEPSKRAALRLGFTYEGLFRQHVIQRGTSRDTWWASLLDHEWEGDDGKGTKRSFEEWLSDGNFDKAGRQRKKLEEFR</sequence>
<dbReference type="Pfam" id="PF13302">
    <property type="entry name" value="Acetyltransf_3"/>
    <property type="match status" value="1"/>
</dbReference>
<gene>
    <name evidence="2" type="ORF">K505DRAFT_277640</name>
</gene>
<dbReference type="InterPro" id="IPR000182">
    <property type="entry name" value="GNAT_dom"/>
</dbReference>
<dbReference type="GO" id="GO:0008999">
    <property type="term" value="F:protein-N-terminal-alanine acetyltransferase activity"/>
    <property type="evidence" value="ECO:0007669"/>
    <property type="project" value="TreeGrafter"/>
</dbReference>